<dbReference type="PANTHER" id="PTHR34676">
    <property type="entry name" value="DUF4219 DOMAIN-CONTAINING PROTEIN-RELATED"/>
    <property type="match status" value="1"/>
</dbReference>
<dbReference type="EMBL" id="NMUH01001079">
    <property type="protein sequence ID" value="MQL88684.1"/>
    <property type="molecule type" value="Genomic_DNA"/>
</dbReference>
<evidence type="ECO:0000313" key="2">
    <source>
        <dbReference type="Proteomes" id="UP000652761"/>
    </source>
</evidence>
<name>A0A843V4T7_COLES</name>
<protein>
    <recommendedName>
        <fullName evidence="3">UBN2 domain-containing protein</fullName>
    </recommendedName>
</protein>
<comment type="caution">
    <text evidence="1">The sequence shown here is derived from an EMBL/GenBank/DDBJ whole genome shotgun (WGS) entry which is preliminary data.</text>
</comment>
<proteinExistence type="predicted"/>
<organism evidence="1 2">
    <name type="scientific">Colocasia esculenta</name>
    <name type="common">Wild taro</name>
    <name type="synonym">Arum esculentum</name>
    <dbReference type="NCBI Taxonomy" id="4460"/>
    <lineage>
        <taxon>Eukaryota</taxon>
        <taxon>Viridiplantae</taxon>
        <taxon>Streptophyta</taxon>
        <taxon>Embryophyta</taxon>
        <taxon>Tracheophyta</taxon>
        <taxon>Spermatophyta</taxon>
        <taxon>Magnoliopsida</taxon>
        <taxon>Liliopsida</taxon>
        <taxon>Araceae</taxon>
        <taxon>Aroideae</taxon>
        <taxon>Colocasieae</taxon>
        <taxon>Colocasia</taxon>
    </lineage>
</organism>
<reference evidence="1" key="1">
    <citation type="submission" date="2017-07" db="EMBL/GenBank/DDBJ databases">
        <title>Taro Niue Genome Assembly and Annotation.</title>
        <authorList>
            <person name="Atibalentja N."/>
            <person name="Keating K."/>
            <person name="Fields C.J."/>
        </authorList>
    </citation>
    <scope>NUCLEOTIDE SEQUENCE</scope>
    <source>
        <strain evidence="1">Niue_2</strain>
        <tissue evidence="1">Leaf</tissue>
    </source>
</reference>
<dbReference type="AlphaFoldDB" id="A0A843V4T7"/>
<gene>
    <name evidence="1" type="ORF">Taro_021254</name>
</gene>
<dbReference type="PANTHER" id="PTHR34676:SF28">
    <property type="entry name" value="ZINC FINGER, CCHC-TYPE, RIBONUCLEASE H-LIKE DOMAIN, GAG-PRE-INTEGRASE DOMAIN PROTEIN-RELATED"/>
    <property type="match status" value="1"/>
</dbReference>
<accession>A0A843V4T7</accession>
<keyword evidence="2" id="KW-1185">Reference proteome</keyword>
<dbReference type="OrthoDB" id="785014at2759"/>
<evidence type="ECO:0008006" key="3">
    <source>
        <dbReference type="Google" id="ProtNLM"/>
    </source>
</evidence>
<dbReference type="Proteomes" id="UP000652761">
    <property type="component" value="Unassembled WGS sequence"/>
</dbReference>
<sequence>MEFFLQGYDYKLWIIIEDGDLQTSKPKEEWTDEDKKKISLNIKSKSFMSCALSRQEFNIIYACKSAKEMWDKLKFTYEGTDKVKETRIDILVTQYEKFQMMTCSKDSDVDEVMSKF</sequence>
<evidence type="ECO:0000313" key="1">
    <source>
        <dbReference type="EMBL" id="MQL88684.1"/>
    </source>
</evidence>
<dbReference type="Pfam" id="PF14223">
    <property type="entry name" value="Retrotran_gag_2"/>
    <property type="match status" value="1"/>
</dbReference>